<gene>
    <name evidence="2" type="ORF">DY000_02048595</name>
</gene>
<feature type="transmembrane region" description="Helical" evidence="1">
    <location>
        <begin position="43"/>
        <end position="64"/>
    </location>
</feature>
<evidence type="ECO:0000313" key="3">
    <source>
        <dbReference type="Proteomes" id="UP000266723"/>
    </source>
</evidence>
<evidence type="ECO:0000313" key="2">
    <source>
        <dbReference type="EMBL" id="KAF3608379.1"/>
    </source>
</evidence>
<keyword evidence="1" id="KW-0472">Membrane</keyword>
<keyword evidence="1" id="KW-0812">Transmembrane</keyword>
<organism evidence="2 3">
    <name type="scientific">Brassica cretica</name>
    <name type="common">Mustard</name>
    <dbReference type="NCBI Taxonomy" id="69181"/>
    <lineage>
        <taxon>Eukaryota</taxon>
        <taxon>Viridiplantae</taxon>
        <taxon>Streptophyta</taxon>
        <taxon>Embryophyta</taxon>
        <taxon>Tracheophyta</taxon>
        <taxon>Spermatophyta</taxon>
        <taxon>Magnoliopsida</taxon>
        <taxon>eudicotyledons</taxon>
        <taxon>Gunneridae</taxon>
        <taxon>Pentapetalae</taxon>
        <taxon>rosids</taxon>
        <taxon>malvids</taxon>
        <taxon>Brassicales</taxon>
        <taxon>Brassicaceae</taxon>
        <taxon>Brassiceae</taxon>
        <taxon>Brassica</taxon>
    </lineage>
</organism>
<proteinExistence type="predicted"/>
<name>A0ABQ7EXL6_BRACR</name>
<reference evidence="2 3" key="1">
    <citation type="journal article" date="2020" name="BMC Genomics">
        <title>Intraspecific diversification of the crop wild relative Brassica cretica Lam. using demographic model selection.</title>
        <authorList>
            <person name="Kioukis A."/>
            <person name="Michalopoulou V.A."/>
            <person name="Briers L."/>
            <person name="Pirintsos S."/>
            <person name="Studholme D.J."/>
            <person name="Pavlidis P."/>
            <person name="Sarris P.F."/>
        </authorList>
    </citation>
    <scope>NUCLEOTIDE SEQUENCE [LARGE SCALE GENOMIC DNA]</scope>
    <source>
        <strain evidence="3">cv. PFS-1207/04</strain>
    </source>
</reference>
<comment type="caution">
    <text evidence="2">The sequence shown here is derived from an EMBL/GenBank/DDBJ whole genome shotgun (WGS) entry which is preliminary data.</text>
</comment>
<keyword evidence="3" id="KW-1185">Reference proteome</keyword>
<accession>A0ABQ7EXL6</accession>
<evidence type="ECO:0000256" key="1">
    <source>
        <dbReference type="SAM" id="Phobius"/>
    </source>
</evidence>
<keyword evidence="1" id="KW-1133">Transmembrane helix</keyword>
<protein>
    <submittedName>
        <fullName evidence="2">Uncharacterized protein</fullName>
    </submittedName>
</protein>
<sequence>MVSASRVQTLHPPAVRVLRKGLQLKRTQSSDVFTCAARRMAPLIAALLTVFVSNSIVEFVGGLGSSFRMGRTTMGCIFRSGRRRDFVGVVPVR</sequence>
<dbReference type="EMBL" id="QGKV02000297">
    <property type="protein sequence ID" value="KAF3608379.1"/>
    <property type="molecule type" value="Genomic_DNA"/>
</dbReference>
<dbReference type="Proteomes" id="UP000266723">
    <property type="component" value="Unassembled WGS sequence"/>
</dbReference>